<dbReference type="Proteomes" id="UP000256572">
    <property type="component" value="Chromosome"/>
</dbReference>
<dbReference type="InterPro" id="IPR028992">
    <property type="entry name" value="Hedgehog/Intein_dom"/>
</dbReference>
<dbReference type="Gene3D" id="2.160.20.20">
    <property type="match status" value="2"/>
</dbReference>
<reference evidence="2 3" key="2">
    <citation type="submission" date="2018-08" db="EMBL/GenBank/DDBJ databases">
        <title>Acetobacter oryzifermentans sp. nov., isolated from Korea traditional vinegar and reclassification of Acetobacter pasteurianus subsp. ascendens (Henneberg 1898) as Acetobacter ascendens comb. nov.</title>
        <authorList>
            <person name="Cho G.Y."/>
            <person name="Lee S.H."/>
        </authorList>
    </citation>
    <scope>NUCLEOTIDE SEQUENCE [LARGE SCALE GENOMIC DNA]</scope>
    <source>
        <strain evidence="2 3">SH</strain>
    </source>
</reference>
<reference evidence="2 3" key="1">
    <citation type="submission" date="2017-09" db="EMBL/GenBank/DDBJ databases">
        <authorList>
            <person name="Kim K.H."/>
            <person name="Chun B.H."/>
            <person name="Han G.S."/>
            <person name="Hyun S.G."/>
            <person name="Jeon C.O."/>
        </authorList>
    </citation>
    <scope>NUCLEOTIDE SEQUENCE [LARGE SCALE GENOMIC DNA]</scope>
    <source>
        <strain evidence="2 3">SH</strain>
    </source>
</reference>
<dbReference type="SUPFAM" id="SSF53756">
    <property type="entry name" value="UDP-Glycosyltransferase/glycogen phosphorylase"/>
    <property type="match status" value="1"/>
</dbReference>
<dbReference type="PANTHER" id="PTHR12526">
    <property type="entry name" value="GLYCOSYLTRANSFERASE"/>
    <property type="match status" value="1"/>
</dbReference>
<sequence>MADSTRNVSSGQTLTGHIINTNEVVNVAKGGAVVNTVLDPTNAYNQDDSLDPAELDVHGSALNTQMNDGYVEVYNGGVLSGVTAGNNAQLTVDVGGSATNVQIASAGVVTVGDDQGGTFKNSAYLSAATVSSGGNIFAEAGGIVTSANVLAGGYVEAAETGGLLSGNTIQSGAMEYVDSGGTVSHETIQSGGFFMAENGANVSDVTGALPGYAITTDDDVVLQTHVTADGKPFSGVDISTLPAEQNATLVMYVTSGAEVDALTLAAPNHEGNKTDVNLHGTLSGVTVATADASAYTDPVSTIFAYGNAVVEGAISGGRPATVSGAIPALNISMESGTTLQNATVGGGVWIYGDEQVASSLWVKSGAALTGDVTVTSGALVTVEGGSASGLTFEAGSEEQLLAAGGSLSGETFQDGSLLSAQNSDIYHYSGTTSSIQAAPATITSNTFASKTSAIIYGEDTQFSNNTVNGGSVIVFGSNQTLTSNTYTSGASIVLEGAVAQTADILGSGVSENVQNAKDTLQNITLQNGATLQLDLGSANHVTMETAVSVYVGGDATLSNTTIVSGATLQFNQNSNLQNDILQDGAILIPQFYGDMGISGNTFTFTNSETGQAETLQIEGGSGNYKLGVLDDQGIYEIEDGTPCYCRGTLIETDRGEVPVEHLQIGDQVRTLEHGFRPIRWIGRRAYSGQFAAGNPDVLPVIFRRGSLAEGLPRQDLSVSPLHAMYLDNVLVPAVALVNGTSIMQAEAMDEVAYFHIELESHDVIFANGTWSETFVDDESRGMFHNAAEYAALYPSAPKQPAQYCAPRVEEGPRLEAIRKRLNARAGVRPRAQGPLEGYIDTITRTRLTGWARNPENGAPVRLRILDCGVVLGEVVANQPRADMQDAVGFVFEVPGGLSVHERHVLEVQRVADHTALGNSPWMLDLAPAKPVQAVLARTPATPLLGYVDCATREHVAGWAHSPTMPDEPVALQILDNGQLVASIVANGLRPDVRRAGGCATERCGFDVLLPTGLSPFTRHVLEIRRESDGALLGAPHVLEAVDAFDPTMQQAIAQAVTAAMGEAEQAQVLSFLLGQVEKLTQAHARAQSGQDMRNLAAARARRGQGVAPLAVRKRALVVDTLRPDTGRDAGSHAVLSHMRALVALGYDVSLVAADQMEGATTLEVLPEVTVCTLPFYSSVEDVLRRQAGSFDVVYLHRMDTATRYAALARRHQPKARVVYALADLHWLRLGRQAQVQGRPELMARARTVKQAEYSAMLLADVVMTHSTVEADLLRRELPQVRVQVTPWDVPVRMRVPGFARRDGVVFVGNYAHAPNADAARWLVQDIMPRVWATNPEIRCLLAGASMPAQLRALARDGVEILGHVQDLQALFDSVRLSVAPLRFGAGVKGKVLDSLAAGVPCALSPAAAEGLELPQDLAAFVGQDADALAAAIIRLHQQASANSKASRAGRAFMRAGFTAQQVQQALATAIGARAPQQMSRQAG</sequence>
<dbReference type="CDD" id="cd03801">
    <property type="entry name" value="GT4_PimA-like"/>
    <property type="match status" value="1"/>
</dbReference>
<dbReference type="InterPro" id="IPR012332">
    <property type="entry name" value="Autotransporter_pectin_lyase_C"/>
</dbReference>
<dbReference type="RefSeq" id="WP_116100305.1">
    <property type="nucleotide sequence ID" value="NZ_CP023189.1"/>
</dbReference>
<evidence type="ECO:0000259" key="1">
    <source>
        <dbReference type="Pfam" id="PF13403"/>
    </source>
</evidence>
<gene>
    <name evidence="2" type="ORF">CJF59_10920</name>
</gene>
<evidence type="ECO:0000313" key="2">
    <source>
        <dbReference type="EMBL" id="AXN01004.1"/>
    </source>
</evidence>
<evidence type="ECO:0000313" key="3">
    <source>
        <dbReference type="Proteomes" id="UP000256572"/>
    </source>
</evidence>
<name>A0AAN1PIN8_9PROT</name>
<accession>A0AAN1PIN8</accession>
<protein>
    <recommendedName>
        <fullName evidence="1">Hedgehog/Intein (Hint) domain-containing protein</fullName>
    </recommendedName>
</protein>
<dbReference type="GO" id="GO:0016757">
    <property type="term" value="F:glycosyltransferase activity"/>
    <property type="evidence" value="ECO:0007669"/>
    <property type="project" value="TreeGrafter"/>
</dbReference>
<dbReference type="Pfam" id="PF13692">
    <property type="entry name" value="Glyco_trans_1_4"/>
    <property type="match status" value="1"/>
</dbReference>
<dbReference type="Gene3D" id="3.40.50.2000">
    <property type="entry name" value="Glycogen Phosphorylase B"/>
    <property type="match status" value="2"/>
</dbReference>
<dbReference type="EMBL" id="CP023189">
    <property type="protein sequence ID" value="AXN01004.1"/>
    <property type="molecule type" value="Genomic_DNA"/>
</dbReference>
<dbReference type="Pfam" id="PF13403">
    <property type="entry name" value="Hint_2"/>
    <property type="match status" value="1"/>
</dbReference>
<dbReference type="PANTHER" id="PTHR12526:SF636">
    <property type="entry name" value="BLL3647 PROTEIN"/>
    <property type="match status" value="1"/>
</dbReference>
<proteinExistence type="predicted"/>
<feature type="domain" description="Hedgehog/Intein (Hint)" evidence="1">
    <location>
        <begin position="642"/>
        <end position="777"/>
    </location>
</feature>
<organism evidence="2 3">
    <name type="scientific">Acetobacter pomorum</name>
    <dbReference type="NCBI Taxonomy" id="65959"/>
    <lineage>
        <taxon>Bacteria</taxon>
        <taxon>Pseudomonadati</taxon>
        <taxon>Pseudomonadota</taxon>
        <taxon>Alphaproteobacteria</taxon>
        <taxon>Acetobacterales</taxon>
        <taxon>Acetobacteraceae</taxon>
        <taxon>Acetobacter</taxon>
    </lineage>
</organism>
<dbReference type="InterPro" id="IPR036844">
    <property type="entry name" value="Hint_dom_sf"/>
</dbReference>
<dbReference type="SUPFAM" id="SSF51294">
    <property type="entry name" value="Hedgehog/intein (Hint) domain"/>
    <property type="match status" value="1"/>
</dbReference>